<reference evidence="1" key="1">
    <citation type="submission" date="2023-04" db="EMBL/GenBank/DDBJ databases">
        <title>Draft Genome sequencing of Naganishia species isolated from polar environments using Oxford Nanopore Technology.</title>
        <authorList>
            <person name="Leo P."/>
            <person name="Venkateswaran K."/>
        </authorList>
    </citation>
    <scope>NUCLEOTIDE SEQUENCE</scope>
    <source>
        <strain evidence="1">MNA-CCFEE 5423</strain>
    </source>
</reference>
<protein>
    <submittedName>
        <fullName evidence="1">Uncharacterized protein</fullName>
    </submittedName>
</protein>
<dbReference type="EMBL" id="JASBWT010000022">
    <property type="protein sequence ID" value="KAJ9095300.1"/>
    <property type="molecule type" value="Genomic_DNA"/>
</dbReference>
<dbReference type="Proteomes" id="UP001227268">
    <property type="component" value="Unassembled WGS sequence"/>
</dbReference>
<keyword evidence="2" id="KW-1185">Reference proteome</keyword>
<accession>A0ACC2V854</accession>
<organism evidence="1 2">
    <name type="scientific">Naganishia friedmannii</name>
    <dbReference type="NCBI Taxonomy" id="89922"/>
    <lineage>
        <taxon>Eukaryota</taxon>
        <taxon>Fungi</taxon>
        <taxon>Dikarya</taxon>
        <taxon>Basidiomycota</taxon>
        <taxon>Agaricomycotina</taxon>
        <taxon>Tremellomycetes</taxon>
        <taxon>Filobasidiales</taxon>
        <taxon>Filobasidiaceae</taxon>
        <taxon>Naganishia</taxon>
    </lineage>
</organism>
<evidence type="ECO:0000313" key="2">
    <source>
        <dbReference type="Proteomes" id="UP001227268"/>
    </source>
</evidence>
<evidence type="ECO:0000313" key="1">
    <source>
        <dbReference type="EMBL" id="KAJ9095300.1"/>
    </source>
</evidence>
<gene>
    <name evidence="1" type="ORF">QFC21_005666</name>
</gene>
<sequence>MSHIPHSTSSDEPRFIDFINIAIKEGILEPEAEWEKSSKDQKAKKERAKAAKKEEKEAEAAARELGVWDEFYGSGKKTEKKATAPAAAMASDEPSSGKRGTKRKSTANTSNDRDGEEENVSGLASLIAKRQSSRASAFDALLAKYGGDRADEDEVLEFGGRTKGRGAKTKATTKKGKKDGKSDQDMQEETLEDGMPTEEEFQRLQEKLFKKKDDEKPEGKVESGKRKTRQSK</sequence>
<comment type="caution">
    <text evidence="1">The sequence shown here is derived from an EMBL/GenBank/DDBJ whole genome shotgun (WGS) entry which is preliminary data.</text>
</comment>
<name>A0ACC2V854_9TREE</name>
<proteinExistence type="predicted"/>